<dbReference type="Pfam" id="PF20149">
    <property type="entry name" value="DUF6532"/>
    <property type="match status" value="1"/>
</dbReference>
<keyword evidence="1" id="KW-0472">Membrane</keyword>
<evidence type="ECO:0000256" key="1">
    <source>
        <dbReference type="SAM" id="Phobius"/>
    </source>
</evidence>
<accession>A0A9P7D3H0</accession>
<keyword evidence="4" id="KW-1185">Reference proteome</keyword>
<evidence type="ECO:0000313" key="3">
    <source>
        <dbReference type="EMBL" id="KAG1778109.1"/>
    </source>
</evidence>
<proteinExistence type="predicted"/>
<sequence>MTQVLWVPEAWKEACASYDIEIGFDGEIIQMITRRTSHLTSEVKGKVRPLVENIYSFESTNWESIKSRNHKLAHQLKNKFGLCYRDLGDNVPRSGLFRSRLNQQAANLLWYRNKKDEGIIFEKYFLPFPIPALALVYTAYVAHQVTCCVVLWGISILLVSGSGLLFLLP</sequence>
<gene>
    <name evidence="3" type="ORF">EV702DRAFT_1044801</name>
</gene>
<dbReference type="InterPro" id="IPR045341">
    <property type="entry name" value="DUF6532"/>
</dbReference>
<feature type="transmembrane region" description="Helical" evidence="1">
    <location>
        <begin position="124"/>
        <end position="143"/>
    </location>
</feature>
<organism evidence="3 4">
    <name type="scientific">Suillus placidus</name>
    <dbReference type="NCBI Taxonomy" id="48579"/>
    <lineage>
        <taxon>Eukaryota</taxon>
        <taxon>Fungi</taxon>
        <taxon>Dikarya</taxon>
        <taxon>Basidiomycota</taxon>
        <taxon>Agaricomycotina</taxon>
        <taxon>Agaricomycetes</taxon>
        <taxon>Agaricomycetidae</taxon>
        <taxon>Boletales</taxon>
        <taxon>Suillineae</taxon>
        <taxon>Suillaceae</taxon>
        <taxon>Suillus</taxon>
    </lineage>
</organism>
<dbReference type="OrthoDB" id="2670159at2759"/>
<comment type="caution">
    <text evidence="3">The sequence shown here is derived from an EMBL/GenBank/DDBJ whole genome shotgun (WGS) entry which is preliminary data.</text>
</comment>
<feature type="domain" description="DUF6532" evidence="2">
    <location>
        <begin position="3"/>
        <end position="145"/>
    </location>
</feature>
<keyword evidence="1" id="KW-1133">Transmembrane helix</keyword>
<dbReference type="EMBL" id="JABBWD010000017">
    <property type="protein sequence ID" value="KAG1778109.1"/>
    <property type="molecule type" value="Genomic_DNA"/>
</dbReference>
<evidence type="ECO:0000313" key="4">
    <source>
        <dbReference type="Proteomes" id="UP000714275"/>
    </source>
</evidence>
<dbReference type="AlphaFoldDB" id="A0A9P7D3H0"/>
<name>A0A9P7D3H0_9AGAM</name>
<evidence type="ECO:0000259" key="2">
    <source>
        <dbReference type="Pfam" id="PF20149"/>
    </source>
</evidence>
<keyword evidence="1" id="KW-0812">Transmembrane</keyword>
<dbReference type="Proteomes" id="UP000714275">
    <property type="component" value="Unassembled WGS sequence"/>
</dbReference>
<protein>
    <recommendedName>
        <fullName evidence="2">DUF6532 domain-containing protein</fullName>
    </recommendedName>
</protein>
<reference evidence="3" key="1">
    <citation type="journal article" date="2020" name="New Phytol.">
        <title>Comparative genomics reveals dynamic genome evolution in host specialist ectomycorrhizal fungi.</title>
        <authorList>
            <person name="Lofgren L.A."/>
            <person name="Nguyen N.H."/>
            <person name="Vilgalys R."/>
            <person name="Ruytinx J."/>
            <person name="Liao H.L."/>
            <person name="Branco S."/>
            <person name="Kuo A."/>
            <person name="LaButti K."/>
            <person name="Lipzen A."/>
            <person name="Andreopoulos W."/>
            <person name="Pangilinan J."/>
            <person name="Riley R."/>
            <person name="Hundley H."/>
            <person name="Na H."/>
            <person name="Barry K."/>
            <person name="Grigoriev I.V."/>
            <person name="Stajich J.E."/>
            <person name="Kennedy P.G."/>
        </authorList>
    </citation>
    <scope>NUCLEOTIDE SEQUENCE</scope>
    <source>
        <strain evidence="3">DOB743</strain>
    </source>
</reference>
<feature type="transmembrane region" description="Helical" evidence="1">
    <location>
        <begin position="149"/>
        <end position="168"/>
    </location>
</feature>